<feature type="binding site" evidence="1">
    <location>
        <position position="236"/>
    </location>
    <ligand>
        <name>Mg(2+)</name>
        <dbReference type="ChEBI" id="CHEBI:18420"/>
        <label>1</label>
    </ligand>
</feature>
<feature type="binding site" evidence="1">
    <location>
        <position position="237"/>
    </location>
    <ligand>
        <name>Mg(2+)</name>
        <dbReference type="ChEBI" id="CHEBI:18420"/>
        <label>1</label>
    </ligand>
</feature>
<dbReference type="OrthoDB" id="9798107at2"/>
<sequence>MLGAIIGDILGNGYDFGLTIPKYEEVQKKYDELFKTGIEINPRVREIFTDDTVMTVAVGKALSQTFDKPAEEIKLCLRYNMQMFGRSHITAGYGTLFSNWLISQKPEPYESIGNGSAMRVSSVGWLANNLNEVDIYARLTAEVTHNSEEGIKGAQAIASAIFLARNGSKKEAIKKYIEKEYGYDLSKSVEEYRSVDIMKRDALCETAVVQAMAAFLESENFEDAVIKAVTIGGDTDTIAAITGSIAEAYYGIDEKAKELVLTYIPDDLKRGITDYTYIVMYRRNERKKAYDKIFDDIKYFKERIKEDTGRPVPMFMFNQPEMSEEVERLINTAHLPEITDKAYIDTLDLHNIEMDSDLYRENAADSGVYLLRAMLTSIVRQEIFNPGAVDKCVDDGTVYVLLDEMKKKKVYR</sequence>
<protein>
    <submittedName>
        <fullName evidence="2">ADP-ribosylglycohydrolase</fullName>
    </submittedName>
</protein>
<keyword evidence="1" id="KW-0479">Metal-binding</keyword>
<name>B6FYA7_PEPHT</name>
<gene>
    <name evidence="2" type="ORF">CLOHIR_00859</name>
</gene>
<dbReference type="GO" id="GO:0016787">
    <property type="term" value="F:hydrolase activity"/>
    <property type="evidence" value="ECO:0007669"/>
    <property type="project" value="UniProtKB-KW"/>
</dbReference>
<dbReference type="InterPro" id="IPR050792">
    <property type="entry name" value="ADP-ribosylglycohydrolase"/>
</dbReference>
<reference evidence="2 3" key="1">
    <citation type="submission" date="2008-09" db="EMBL/GenBank/DDBJ databases">
        <authorList>
            <person name="Fulton L."/>
            <person name="Clifton S."/>
            <person name="Fulton B."/>
            <person name="Xu J."/>
            <person name="Minx P."/>
            <person name="Pepin K.H."/>
            <person name="Johnson M."/>
            <person name="Thiruvilangam P."/>
            <person name="Bhonagiri V."/>
            <person name="Nash W.E."/>
            <person name="Mardis E.R."/>
            <person name="Wilson R.K."/>
        </authorList>
    </citation>
    <scope>NUCLEOTIDE SEQUENCE [LARGE SCALE GENOMIC DNA]</scope>
    <source>
        <strain evidence="2 3">DSM 13275</strain>
    </source>
</reference>
<evidence type="ECO:0000256" key="1">
    <source>
        <dbReference type="PIRSR" id="PIRSR605502-1"/>
    </source>
</evidence>
<keyword evidence="3" id="KW-1185">Reference proteome</keyword>
<dbReference type="InterPro" id="IPR036705">
    <property type="entry name" value="Ribosyl_crysJ1_sf"/>
</dbReference>
<dbReference type="RefSeq" id="WP_006439770.1">
    <property type="nucleotide sequence ID" value="NZ_DS995356.1"/>
</dbReference>
<dbReference type="eggNOG" id="COG1397">
    <property type="taxonomic scope" value="Bacteria"/>
</dbReference>
<proteinExistence type="predicted"/>
<dbReference type="EMBL" id="ABWP01000033">
    <property type="protein sequence ID" value="EEA85502.1"/>
    <property type="molecule type" value="Genomic_DNA"/>
</dbReference>
<dbReference type="HOGENOM" id="CLU_024566_1_0_9"/>
<dbReference type="Gene3D" id="1.10.4080.10">
    <property type="entry name" value="ADP-ribosylation/Crystallin J1"/>
    <property type="match status" value="1"/>
</dbReference>
<feature type="binding site" evidence="1">
    <location>
        <position position="51"/>
    </location>
    <ligand>
        <name>Mg(2+)</name>
        <dbReference type="ChEBI" id="CHEBI:18420"/>
        <label>1</label>
    </ligand>
</feature>
<organism evidence="2 3">
    <name type="scientific">Peptacetobacter hiranonis (strain DSM 13275 / JCM 10541 / KCTC 15199 / TO-931)</name>
    <name type="common">Clostridium hiranonis</name>
    <dbReference type="NCBI Taxonomy" id="500633"/>
    <lineage>
        <taxon>Bacteria</taxon>
        <taxon>Bacillati</taxon>
        <taxon>Bacillota</taxon>
        <taxon>Clostridia</taxon>
        <taxon>Peptostreptococcales</taxon>
        <taxon>Peptostreptococcaceae</taxon>
        <taxon>Peptacetobacter</taxon>
    </lineage>
</organism>
<accession>B6FYA7</accession>
<dbReference type="SUPFAM" id="SSF101478">
    <property type="entry name" value="ADP-ribosylglycohydrolase"/>
    <property type="match status" value="1"/>
</dbReference>
<evidence type="ECO:0000313" key="3">
    <source>
        <dbReference type="Proteomes" id="UP000003178"/>
    </source>
</evidence>
<feature type="binding site" evidence="1">
    <location>
        <position position="49"/>
    </location>
    <ligand>
        <name>Mg(2+)</name>
        <dbReference type="ChEBI" id="CHEBI:18420"/>
        <label>1</label>
    </ligand>
</feature>
<comment type="cofactor">
    <cofactor evidence="1">
        <name>Mg(2+)</name>
        <dbReference type="ChEBI" id="CHEBI:18420"/>
    </cofactor>
    <text evidence="1">Binds 2 magnesium ions per subunit.</text>
</comment>
<reference evidence="2 3" key="2">
    <citation type="submission" date="2008-10" db="EMBL/GenBank/DDBJ databases">
        <title>Draft genome sequence of Clostridium hiranonis (DSM 13275).</title>
        <authorList>
            <person name="Sudarsanam P."/>
            <person name="Ley R."/>
            <person name="Guruge J."/>
            <person name="Turnbaugh P.J."/>
            <person name="Mahowald M."/>
            <person name="Liep D."/>
            <person name="Gordon J."/>
        </authorList>
    </citation>
    <scope>NUCLEOTIDE SEQUENCE [LARGE SCALE GENOMIC DNA]</scope>
    <source>
        <strain evidence="2 3">DSM 13275</strain>
    </source>
</reference>
<dbReference type="PANTHER" id="PTHR16222">
    <property type="entry name" value="ADP-RIBOSYLGLYCOHYDROLASE"/>
    <property type="match status" value="1"/>
</dbReference>
<dbReference type="GO" id="GO:0046872">
    <property type="term" value="F:metal ion binding"/>
    <property type="evidence" value="ECO:0007669"/>
    <property type="project" value="UniProtKB-KW"/>
</dbReference>
<dbReference type="PANTHER" id="PTHR16222:SF12">
    <property type="entry name" value="ADP-RIBOSYLGLYCOHYDROLASE-RELATED"/>
    <property type="match status" value="1"/>
</dbReference>
<feature type="binding site" evidence="1">
    <location>
        <position position="50"/>
    </location>
    <ligand>
        <name>Mg(2+)</name>
        <dbReference type="ChEBI" id="CHEBI:18420"/>
        <label>1</label>
    </ligand>
</feature>
<evidence type="ECO:0000313" key="2">
    <source>
        <dbReference type="EMBL" id="EEA85502.1"/>
    </source>
</evidence>
<keyword evidence="2" id="KW-0378">Hydrolase</keyword>
<dbReference type="AlphaFoldDB" id="B6FYA7"/>
<dbReference type="STRING" id="500633.CLOHIR_00859"/>
<dbReference type="InterPro" id="IPR005502">
    <property type="entry name" value="Ribosyl_crysJ1"/>
</dbReference>
<keyword evidence="1" id="KW-0460">Magnesium</keyword>
<dbReference type="Proteomes" id="UP000003178">
    <property type="component" value="Unassembled WGS sequence"/>
</dbReference>
<dbReference type="Pfam" id="PF03747">
    <property type="entry name" value="ADP_ribosyl_GH"/>
    <property type="match status" value="1"/>
</dbReference>
<feature type="binding site" evidence="1">
    <location>
        <position position="234"/>
    </location>
    <ligand>
        <name>Mg(2+)</name>
        <dbReference type="ChEBI" id="CHEBI:18420"/>
        <label>1</label>
    </ligand>
</feature>
<comment type="caution">
    <text evidence="2">The sequence shown here is derived from an EMBL/GenBank/DDBJ whole genome shotgun (WGS) entry which is preliminary data.</text>
</comment>